<dbReference type="GO" id="GO:0000981">
    <property type="term" value="F:DNA-binding transcription factor activity, RNA polymerase II-specific"/>
    <property type="evidence" value="ECO:0007669"/>
    <property type="project" value="TreeGrafter"/>
</dbReference>
<keyword evidence="7" id="KW-0238">DNA-binding</keyword>
<dbReference type="PANTHER" id="PTHR24408">
    <property type="entry name" value="ZINC FINGER PROTEIN"/>
    <property type="match status" value="1"/>
</dbReference>
<feature type="domain" description="C2H2-type" evidence="12">
    <location>
        <begin position="425"/>
        <end position="452"/>
    </location>
</feature>
<dbReference type="Proteomes" id="UP000838412">
    <property type="component" value="Chromosome 8"/>
</dbReference>
<feature type="domain" description="C2H2-type" evidence="12">
    <location>
        <begin position="271"/>
        <end position="298"/>
    </location>
</feature>
<feature type="region of interest" description="Disordered" evidence="11">
    <location>
        <begin position="73"/>
        <end position="150"/>
    </location>
</feature>
<feature type="compositionally biased region" description="Basic and acidic residues" evidence="11">
    <location>
        <begin position="521"/>
        <end position="548"/>
    </location>
</feature>
<accession>A0A8K0A931</accession>
<feature type="domain" description="C2H2-type" evidence="12">
    <location>
        <begin position="335"/>
        <end position="362"/>
    </location>
</feature>
<keyword evidence="5" id="KW-0862">Zinc</keyword>
<dbReference type="SMART" id="SM00355">
    <property type="entry name" value="ZnF_C2H2"/>
    <property type="match status" value="11"/>
</dbReference>
<feature type="region of interest" description="Disordered" evidence="11">
    <location>
        <begin position="521"/>
        <end position="552"/>
    </location>
</feature>
<evidence type="ECO:0000256" key="3">
    <source>
        <dbReference type="ARBA" id="ARBA00022737"/>
    </source>
</evidence>
<evidence type="ECO:0000256" key="9">
    <source>
        <dbReference type="ARBA" id="ARBA00023242"/>
    </source>
</evidence>
<dbReference type="SUPFAM" id="SSF57667">
    <property type="entry name" value="beta-beta-alpha zinc fingers"/>
    <property type="match status" value="5"/>
</dbReference>
<keyword evidence="6" id="KW-0805">Transcription regulation</keyword>
<keyword evidence="8" id="KW-0804">Transcription</keyword>
<evidence type="ECO:0000313" key="14">
    <source>
        <dbReference type="Proteomes" id="UP000838412"/>
    </source>
</evidence>
<dbReference type="Pfam" id="PF00096">
    <property type="entry name" value="zf-C2H2"/>
    <property type="match status" value="3"/>
</dbReference>
<evidence type="ECO:0000256" key="7">
    <source>
        <dbReference type="ARBA" id="ARBA00023125"/>
    </source>
</evidence>
<dbReference type="FunFam" id="3.30.160.60:FF:000322">
    <property type="entry name" value="GDNF-inducible zinc finger protein 1"/>
    <property type="match status" value="1"/>
</dbReference>
<evidence type="ECO:0000259" key="12">
    <source>
        <dbReference type="PROSITE" id="PS50157"/>
    </source>
</evidence>
<keyword evidence="3" id="KW-0677">Repeat</keyword>
<feature type="domain" description="C2H2-type" evidence="12">
    <location>
        <begin position="396"/>
        <end position="424"/>
    </location>
</feature>
<sequence>MDVTPMEEAMMQQFSANAQVLQKPLNISSSNPIDLQTDTVKDKNEANDASADIELVSGEVPVTVKIEKCEEENVEETLQEVKSGDDHILGDEEMGQESEESGDTTTEEEMNDDGSETTDVQLQVEEPEKGGEDESSSAMVCKSDNDKIDSVGESLAEGNEEMTSGPNDVENTTKQQFSCSQCSKHFKTRKTFETHMKKVHKCKFLPCKICKKGYESQEVLDEHLLKLHGVKKTKGRPRFVGPFTCNNCKKVFDKRKSFTNHSQSCGTGKVFACESCSKVFVRQDSLKSHNERHHSETPPQHQCEVCGRQFYKRDKLRRHQVIHMPAEKQPSIKKYNCETCSNRYCSRTELEIHTRTHTGEKPSLCEHCGKCFTCERDTKKHILRMHSNWRETAKLHHCSICNKSFLEKCNMLKHVSAVHADNRPFPCDQCEYRGKNKRDLQRHQNRHMEEKPFSCFVCSKRYNSNEALNYHKRAHHGMDKVYKCEDCGTEFHVREAYNHHMKSHKRASEIDTVVNLVVERQREDPEGSKKQEKPEEFVEDKEERKTEEVAGTSQEVATIIFVPLTS</sequence>
<dbReference type="PROSITE" id="PS00028">
    <property type="entry name" value="ZINC_FINGER_C2H2_1"/>
    <property type="match status" value="9"/>
</dbReference>
<reference evidence="13" key="1">
    <citation type="submission" date="2022-01" db="EMBL/GenBank/DDBJ databases">
        <authorList>
            <person name="Braso-Vives M."/>
        </authorList>
    </citation>
    <scope>NUCLEOTIDE SEQUENCE</scope>
</reference>
<evidence type="ECO:0000256" key="1">
    <source>
        <dbReference type="ARBA" id="ARBA00004123"/>
    </source>
</evidence>
<feature type="compositionally biased region" description="Acidic residues" evidence="11">
    <location>
        <begin position="91"/>
        <end position="116"/>
    </location>
</feature>
<evidence type="ECO:0000256" key="8">
    <source>
        <dbReference type="ARBA" id="ARBA00023163"/>
    </source>
</evidence>
<keyword evidence="4 10" id="KW-0863">Zinc-finger</keyword>
<dbReference type="InterPro" id="IPR036236">
    <property type="entry name" value="Znf_C2H2_sf"/>
</dbReference>
<feature type="domain" description="C2H2-type" evidence="12">
    <location>
        <begin position="482"/>
        <end position="509"/>
    </location>
</feature>
<name>A0A8K0A931_BRALA</name>
<evidence type="ECO:0000256" key="10">
    <source>
        <dbReference type="PROSITE-ProRule" id="PRU00042"/>
    </source>
</evidence>
<evidence type="ECO:0000256" key="5">
    <source>
        <dbReference type="ARBA" id="ARBA00022833"/>
    </source>
</evidence>
<dbReference type="InterPro" id="IPR013087">
    <property type="entry name" value="Znf_C2H2_type"/>
</dbReference>
<organism evidence="13 14">
    <name type="scientific">Branchiostoma lanceolatum</name>
    <name type="common">Common lancelet</name>
    <name type="synonym">Amphioxus lanceolatum</name>
    <dbReference type="NCBI Taxonomy" id="7740"/>
    <lineage>
        <taxon>Eukaryota</taxon>
        <taxon>Metazoa</taxon>
        <taxon>Chordata</taxon>
        <taxon>Cephalochordata</taxon>
        <taxon>Leptocardii</taxon>
        <taxon>Amphioxiformes</taxon>
        <taxon>Branchiostomatidae</taxon>
        <taxon>Branchiostoma</taxon>
    </lineage>
</organism>
<dbReference type="GO" id="GO:0043565">
    <property type="term" value="F:sequence-specific DNA binding"/>
    <property type="evidence" value="ECO:0007669"/>
    <property type="project" value="TreeGrafter"/>
</dbReference>
<dbReference type="PROSITE" id="PS50157">
    <property type="entry name" value="ZINC_FINGER_C2H2_2"/>
    <property type="match status" value="9"/>
</dbReference>
<evidence type="ECO:0000256" key="6">
    <source>
        <dbReference type="ARBA" id="ARBA00023015"/>
    </source>
</evidence>
<evidence type="ECO:0000256" key="11">
    <source>
        <dbReference type="SAM" id="MobiDB-lite"/>
    </source>
</evidence>
<dbReference type="EMBL" id="OV696693">
    <property type="protein sequence ID" value="CAH1271277.1"/>
    <property type="molecule type" value="Genomic_DNA"/>
</dbReference>
<feature type="domain" description="C2H2-type" evidence="12">
    <location>
        <begin position="177"/>
        <end position="200"/>
    </location>
</feature>
<feature type="domain" description="C2H2-type" evidence="12">
    <location>
        <begin position="453"/>
        <end position="480"/>
    </location>
</feature>
<keyword evidence="9" id="KW-0539">Nucleus</keyword>
<evidence type="ECO:0000256" key="2">
    <source>
        <dbReference type="ARBA" id="ARBA00022723"/>
    </source>
</evidence>
<evidence type="ECO:0000313" key="13">
    <source>
        <dbReference type="EMBL" id="CAH1271277.1"/>
    </source>
</evidence>
<dbReference type="PANTHER" id="PTHR24408:SF58">
    <property type="entry name" value="TRANSCRIPTION FACTOR (TFIIIA), PUTATIVE (AFU_ORTHOLOGUE AFUA_1G05150)-RELATED"/>
    <property type="match status" value="1"/>
</dbReference>
<evidence type="ECO:0000256" key="4">
    <source>
        <dbReference type="ARBA" id="ARBA00022771"/>
    </source>
</evidence>
<dbReference type="Gene3D" id="3.30.160.60">
    <property type="entry name" value="Classic Zinc Finger"/>
    <property type="match status" value="7"/>
</dbReference>
<dbReference type="Pfam" id="PF13912">
    <property type="entry name" value="zf-C2H2_6"/>
    <property type="match status" value="3"/>
</dbReference>
<proteinExistence type="predicted"/>
<dbReference type="GO" id="GO:0005634">
    <property type="term" value="C:nucleus"/>
    <property type="evidence" value="ECO:0007669"/>
    <property type="project" value="UniProtKB-SubCell"/>
</dbReference>
<gene>
    <name evidence="13" type="primary">ZNF624</name>
    <name evidence="13" type="ORF">BLAG_LOCUS23358</name>
</gene>
<keyword evidence="2" id="KW-0479">Metal-binding</keyword>
<dbReference type="AlphaFoldDB" id="A0A8K0A931"/>
<dbReference type="OrthoDB" id="6077919at2759"/>
<comment type="subcellular location">
    <subcellularLocation>
        <location evidence="1">Nucleus</location>
    </subcellularLocation>
</comment>
<feature type="domain" description="C2H2-type" evidence="12">
    <location>
        <begin position="363"/>
        <end position="391"/>
    </location>
</feature>
<feature type="domain" description="C2H2-type" evidence="12">
    <location>
        <begin position="301"/>
        <end position="328"/>
    </location>
</feature>
<protein>
    <submittedName>
        <fullName evidence="13">ZNF624 protein</fullName>
    </submittedName>
</protein>
<keyword evidence="14" id="KW-1185">Reference proteome</keyword>
<dbReference type="GO" id="GO:0008270">
    <property type="term" value="F:zinc ion binding"/>
    <property type="evidence" value="ECO:0007669"/>
    <property type="project" value="UniProtKB-KW"/>
</dbReference>